<dbReference type="EMBL" id="VNHT01000026">
    <property type="protein sequence ID" value="TYP87287.1"/>
    <property type="molecule type" value="Genomic_DNA"/>
</dbReference>
<evidence type="ECO:0000313" key="2">
    <source>
        <dbReference type="EMBL" id="TYP87287.1"/>
    </source>
</evidence>
<dbReference type="InterPro" id="IPR002686">
    <property type="entry name" value="Transposase_17"/>
</dbReference>
<organism evidence="2 3">
    <name type="scientific">Nitrosomonas communis</name>
    <dbReference type="NCBI Taxonomy" id="44574"/>
    <lineage>
        <taxon>Bacteria</taxon>
        <taxon>Pseudomonadati</taxon>
        <taxon>Pseudomonadota</taxon>
        <taxon>Betaproteobacteria</taxon>
        <taxon>Nitrosomonadales</taxon>
        <taxon>Nitrosomonadaceae</taxon>
        <taxon>Nitrosomonas</taxon>
    </lineage>
</organism>
<dbReference type="SUPFAM" id="SSF143422">
    <property type="entry name" value="Transposase IS200-like"/>
    <property type="match status" value="1"/>
</dbReference>
<comment type="caution">
    <text evidence="2">The sequence shown here is derived from an EMBL/GenBank/DDBJ whole genome shotgun (WGS) entry which is preliminary data.</text>
</comment>
<dbReference type="Pfam" id="PF01797">
    <property type="entry name" value="Y1_Tnp"/>
    <property type="match status" value="1"/>
</dbReference>
<dbReference type="Gene3D" id="3.30.70.1290">
    <property type="entry name" value="Transposase IS200-like"/>
    <property type="match status" value="1"/>
</dbReference>
<dbReference type="RefSeq" id="WP_235264530.1">
    <property type="nucleotide sequence ID" value="NZ_CP011451.1"/>
</dbReference>
<evidence type="ECO:0000313" key="3">
    <source>
        <dbReference type="Proteomes" id="UP000324176"/>
    </source>
</evidence>
<gene>
    <name evidence="2" type="ORF">BCL69_10267</name>
</gene>
<sequence>MDNHYHLLIETNSPTLSKGMKYLNGTYTPYFNRQHQRVGHVFQGRFKAILVQKDAYLLKLARYIALNPVRAQMVRSAKARRWSSYRATAG</sequence>
<dbReference type="Proteomes" id="UP000324176">
    <property type="component" value="Unassembled WGS sequence"/>
</dbReference>
<dbReference type="InterPro" id="IPR036515">
    <property type="entry name" value="Transposase_17_sf"/>
</dbReference>
<dbReference type="GO" id="GO:0004803">
    <property type="term" value="F:transposase activity"/>
    <property type="evidence" value="ECO:0007669"/>
    <property type="project" value="InterPro"/>
</dbReference>
<name>A0A5D3YC11_9PROT</name>
<dbReference type="PANTHER" id="PTHR34322:SF2">
    <property type="entry name" value="TRANSPOSASE IS200-LIKE DOMAIN-CONTAINING PROTEIN"/>
    <property type="match status" value="1"/>
</dbReference>
<dbReference type="PANTHER" id="PTHR34322">
    <property type="entry name" value="TRANSPOSASE, Y1_TNP DOMAIN-CONTAINING"/>
    <property type="match status" value="1"/>
</dbReference>
<evidence type="ECO:0000259" key="1">
    <source>
        <dbReference type="SMART" id="SM01321"/>
    </source>
</evidence>
<dbReference type="SMART" id="SM01321">
    <property type="entry name" value="Y1_Tnp"/>
    <property type="match status" value="1"/>
</dbReference>
<feature type="domain" description="Transposase IS200-like" evidence="1">
    <location>
        <begin position="1"/>
        <end position="67"/>
    </location>
</feature>
<accession>A0A5D3YC11</accession>
<dbReference type="GO" id="GO:0006313">
    <property type="term" value="P:DNA transposition"/>
    <property type="evidence" value="ECO:0007669"/>
    <property type="project" value="InterPro"/>
</dbReference>
<reference evidence="2 3" key="1">
    <citation type="submission" date="2019-07" db="EMBL/GenBank/DDBJ databases">
        <title>Active sludge and wastewater microbial communities from Klosterneuburg, Austria.</title>
        <authorList>
            <person name="Wagner M."/>
        </authorList>
    </citation>
    <scope>NUCLEOTIDE SEQUENCE [LARGE SCALE GENOMIC DNA]</scope>
    <source>
        <strain evidence="2 3">Nm2</strain>
    </source>
</reference>
<dbReference type="GO" id="GO:0003677">
    <property type="term" value="F:DNA binding"/>
    <property type="evidence" value="ECO:0007669"/>
    <property type="project" value="InterPro"/>
</dbReference>
<proteinExistence type="predicted"/>
<dbReference type="AlphaFoldDB" id="A0A5D3YC11"/>
<protein>
    <submittedName>
        <fullName evidence="2">Transposase IS200 family protein</fullName>
    </submittedName>
</protein>